<keyword evidence="7" id="KW-0645">Protease</keyword>
<evidence type="ECO:0000256" key="13">
    <source>
        <dbReference type="ARBA" id="ARBA00023242"/>
    </source>
</evidence>
<dbReference type="Proteomes" id="UP000838763">
    <property type="component" value="Unassembled WGS sequence"/>
</dbReference>
<comment type="subcellular location">
    <subcellularLocation>
        <location evidence="2">Cytoplasm</location>
    </subcellularLocation>
    <subcellularLocation>
        <location evidence="1">Nucleus</location>
    </subcellularLocation>
</comment>
<keyword evidence="10" id="KW-0378">Hydrolase</keyword>
<evidence type="ECO:0000256" key="11">
    <source>
        <dbReference type="ARBA" id="ARBA00022833"/>
    </source>
</evidence>
<dbReference type="GO" id="GO:0006508">
    <property type="term" value="P:proteolysis"/>
    <property type="evidence" value="ECO:0007669"/>
    <property type="project" value="UniProtKB-KW"/>
</dbReference>
<gene>
    <name evidence="15" type="ORF">PPNO1_LOCUS8690</name>
</gene>
<proteinExistence type="inferred from homology"/>
<dbReference type="FunFam" id="3.40.140.10:FF:000203">
    <property type="entry name" value="COP9 signalosome complex subunit 5"/>
    <property type="match status" value="1"/>
</dbReference>
<evidence type="ECO:0000259" key="14">
    <source>
        <dbReference type="PROSITE" id="PS50249"/>
    </source>
</evidence>
<dbReference type="AlphaFoldDB" id="A0A9P1HCG7"/>
<comment type="similarity">
    <text evidence="3">Belongs to the peptidase M67A family. CSN5 subfamily.</text>
</comment>
<reference evidence="15" key="1">
    <citation type="submission" date="2022-11" db="EMBL/GenBank/DDBJ databases">
        <authorList>
            <person name="Scott C."/>
            <person name="Bruce N."/>
        </authorList>
    </citation>
    <scope>NUCLEOTIDE SEQUENCE</scope>
</reference>
<keyword evidence="13" id="KW-0539">Nucleus</keyword>
<dbReference type="Pfam" id="PF01398">
    <property type="entry name" value="JAB"/>
    <property type="match status" value="1"/>
</dbReference>
<dbReference type="EMBL" id="CALLCH030000019">
    <property type="protein sequence ID" value="CAI4219119.1"/>
    <property type="molecule type" value="Genomic_DNA"/>
</dbReference>
<dbReference type="Pfam" id="PF18323">
    <property type="entry name" value="CSN5_C"/>
    <property type="match status" value="1"/>
</dbReference>
<dbReference type="SUPFAM" id="SSF53300">
    <property type="entry name" value="vWA-like"/>
    <property type="match status" value="1"/>
</dbReference>
<evidence type="ECO:0000256" key="5">
    <source>
        <dbReference type="ARBA" id="ARBA00014880"/>
    </source>
</evidence>
<dbReference type="InterPro" id="IPR040961">
    <property type="entry name" value="CSN5_C"/>
</dbReference>
<dbReference type="InterPro" id="IPR056690">
    <property type="entry name" value="DUF7788"/>
</dbReference>
<evidence type="ECO:0000256" key="6">
    <source>
        <dbReference type="ARBA" id="ARBA00022490"/>
    </source>
</evidence>
<evidence type="ECO:0000256" key="10">
    <source>
        <dbReference type="ARBA" id="ARBA00022801"/>
    </source>
</evidence>
<dbReference type="Gene3D" id="3.40.50.410">
    <property type="entry name" value="von Willebrand factor, type A domain"/>
    <property type="match status" value="1"/>
</dbReference>
<dbReference type="InterPro" id="IPR000555">
    <property type="entry name" value="JAMM/MPN+_dom"/>
</dbReference>
<name>A0A9P1HCG7_9PEZI</name>
<dbReference type="PANTHER" id="PTHR31373:SF27">
    <property type="entry name" value="TROVE DOMAIN-CONTAINING PROTEIN"/>
    <property type="match status" value="1"/>
</dbReference>
<evidence type="ECO:0000256" key="7">
    <source>
        <dbReference type="ARBA" id="ARBA00022670"/>
    </source>
</evidence>
<evidence type="ECO:0000313" key="15">
    <source>
        <dbReference type="EMBL" id="CAI4219119.1"/>
    </source>
</evidence>
<keyword evidence="11" id="KW-0862">Zinc</keyword>
<dbReference type="InterPro" id="IPR011205">
    <property type="entry name" value="UCP015417_vWA"/>
</dbReference>
<keyword evidence="16" id="KW-1185">Reference proteome</keyword>
<dbReference type="Pfam" id="PF25043">
    <property type="entry name" value="DUF7788"/>
    <property type="match status" value="1"/>
</dbReference>
<keyword evidence="6" id="KW-0963">Cytoplasm</keyword>
<sequence>MTLTENLDPTHVSTKNPLVDLFYDMEPTVQGERLQHLLREAWAQDPLATLKIIFNSRSIHLGKGSRPTFYMAAGWLAETHPRTLLRNLAWLSRPVIEKKAAKEDPSGAKSGEDSMVVVTAEDYSTDGDDSGAYDVLNGVAHGYWKDLLNLLALSANDLLNVLAQPKDILNITDHESRNTQEEARAKRRKLREDRHTRAVEKFNTNAFHRGLHLSVARLFATQLKKDLAALRGSDTKAKRGISLCAKWAPSHERFHDKHTIIVSSIAELLHPMPEIQERVAKDPALEGDLAKQREVYLRHVREEYRKSISALRDHLGVVERNLSAKTYEKIKYDRIPSTAMNKYMDVFLKRDEERFFAYAENVAGGKAQISGATLLPSVLVKGALDSSSNRQKKTSNLEWIVKSKISDGQWKTLVQRIKDSGALESSMAVCDVSGSMFSPQLQDGTSPMHSAIGLSLLISEVAQPPFQGAFITFSERPSVAQVDLSKPFSEKVASMSQAEWGCTTNFTGVFEDLILPMAQKHNLKQEDMIKRLFVFSDMQFNEATEGSKKWETSYQRIAAKYKEAGYELPELVFWNLAGGRGEGAPKPVTVDDNGTSLVSGYSQGMLKVFLDGGGFEEPEEEEDAVVVQVTEDGDVQVVATTKAKTDPLKLDNNVKLIDPKRDALYIHDPAAEKELTDSKPWKKDINWFKHVRISAVALIKMADANEYLIEYTEASRAQGRTENVVGWYHSHPGYGCWLSGIDVETQLMQQQFTDPFLAVVIDPDRTINAGKVEIGAFRTYPADHKAAGGAGPGNKSESGAVPLAKIAEFARLTTTLDLLWQKYWVQTLSANPLLTNREYGNKQILDLSSKIAEATRNLAKVRPQSGLYPNKTAVDKALEKIAKDSDMIATRERTGLLAADVKAKVFCDSSTKSE</sequence>
<dbReference type="GO" id="GO:0008180">
    <property type="term" value="C:COP9 signalosome"/>
    <property type="evidence" value="ECO:0007669"/>
    <property type="project" value="UniProtKB-KW"/>
</dbReference>
<keyword evidence="12" id="KW-0482">Metalloprotease</keyword>
<dbReference type="SMART" id="SM00232">
    <property type="entry name" value="JAB_MPN"/>
    <property type="match status" value="1"/>
</dbReference>
<dbReference type="InterPro" id="IPR058580">
    <property type="entry name" value="DUF2828"/>
</dbReference>
<evidence type="ECO:0000256" key="12">
    <source>
        <dbReference type="ARBA" id="ARBA00023049"/>
    </source>
</evidence>
<dbReference type="Gene3D" id="3.40.140.10">
    <property type="entry name" value="Cytidine Deaminase, domain 2"/>
    <property type="match status" value="2"/>
</dbReference>
<dbReference type="PANTHER" id="PTHR31373">
    <property type="entry name" value="OS06G0652100 PROTEIN"/>
    <property type="match status" value="1"/>
</dbReference>
<evidence type="ECO:0000313" key="16">
    <source>
        <dbReference type="Proteomes" id="UP000838763"/>
    </source>
</evidence>
<organism evidence="15 16">
    <name type="scientific">Parascedosporium putredinis</name>
    <dbReference type="NCBI Taxonomy" id="1442378"/>
    <lineage>
        <taxon>Eukaryota</taxon>
        <taxon>Fungi</taxon>
        <taxon>Dikarya</taxon>
        <taxon>Ascomycota</taxon>
        <taxon>Pezizomycotina</taxon>
        <taxon>Sordariomycetes</taxon>
        <taxon>Hypocreomycetidae</taxon>
        <taxon>Microascales</taxon>
        <taxon>Microascaceae</taxon>
        <taxon>Parascedosporium</taxon>
    </lineage>
</organism>
<evidence type="ECO:0000256" key="4">
    <source>
        <dbReference type="ARBA" id="ARBA00011098"/>
    </source>
</evidence>
<evidence type="ECO:0000256" key="9">
    <source>
        <dbReference type="ARBA" id="ARBA00022790"/>
    </source>
</evidence>
<keyword evidence="8" id="KW-0479">Metal-binding</keyword>
<evidence type="ECO:0000256" key="8">
    <source>
        <dbReference type="ARBA" id="ARBA00022723"/>
    </source>
</evidence>
<dbReference type="OrthoDB" id="1149618at2759"/>
<dbReference type="InterPro" id="IPR037518">
    <property type="entry name" value="MPN"/>
</dbReference>
<dbReference type="GO" id="GO:0046872">
    <property type="term" value="F:metal ion binding"/>
    <property type="evidence" value="ECO:0007669"/>
    <property type="project" value="UniProtKB-KW"/>
</dbReference>
<comment type="caution">
    <text evidence="15">The sequence shown here is derived from an EMBL/GenBank/DDBJ whole genome shotgun (WGS) entry which is preliminary data.</text>
</comment>
<dbReference type="GO" id="GO:0005737">
    <property type="term" value="C:cytoplasm"/>
    <property type="evidence" value="ECO:0007669"/>
    <property type="project" value="UniProtKB-SubCell"/>
</dbReference>
<evidence type="ECO:0000256" key="3">
    <source>
        <dbReference type="ARBA" id="ARBA00006008"/>
    </source>
</evidence>
<dbReference type="GO" id="GO:0008237">
    <property type="term" value="F:metallopeptidase activity"/>
    <property type="evidence" value="ECO:0007669"/>
    <property type="project" value="UniProtKB-KW"/>
</dbReference>
<dbReference type="Pfam" id="PF11443">
    <property type="entry name" value="DUF2828"/>
    <property type="match status" value="1"/>
</dbReference>
<dbReference type="SUPFAM" id="SSF102712">
    <property type="entry name" value="JAB1/MPN domain"/>
    <property type="match status" value="1"/>
</dbReference>
<protein>
    <recommendedName>
        <fullName evidence="5">COP9 signalosome complex subunit 5</fullName>
    </recommendedName>
</protein>
<accession>A0A9P1HCG7</accession>
<evidence type="ECO:0000256" key="2">
    <source>
        <dbReference type="ARBA" id="ARBA00004496"/>
    </source>
</evidence>
<dbReference type="PROSITE" id="PS50249">
    <property type="entry name" value="MPN"/>
    <property type="match status" value="1"/>
</dbReference>
<feature type="domain" description="MPN" evidence="14">
    <location>
        <begin position="643"/>
        <end position="783"/>
    </location>
</feature>
<keyword evidence="9" id="KW-0736">Signalosome</keyword>
<comment type="subunit">
    <text evidence="4">Component of the COP9 signalosome (CSN) complex.</text>
</comment>
<evidence type="ECO:0000256" key="1">
    <source>
        <dbReference type="ARBA" id="ARBA00004123"/>
    </source>
</evidence>
<dbReference type="InterPro" id="IPR036465">
    <property type="entry name" value="vWFA_dom_sf"/>
</dbReference>